<feature type="compositionally biased region" description="Polar residues" evidence="2">
    <location>
        <begin position="199"/>
        <end position="209"/>
    </location>
</feature>
<feature type="compositionally biased region" description="Low complexity" evidence="2">
    <location>
        <begin position="991"/>
        <end position="1004"/>
    </location>
</feature>
<feature type="compositionally biased region" description="Polar residues" evidence="2">
    <location>
        <begin position="1257"/>
        <end position="1267"/>
    </location>
</feature>
<feature type="region of interest" description="Disordered" evidence="2">
    <location>
        <begin position="1156"/>
        <end position="1303"/>
    </location>
</feature>
<feature type="compositionally biased region" description="Polar residues" evidence="2">
    <location>
        <begin position="1080"/>
        <end position="1097"/>
    </location>
</feature>
<evidence type="ECO:0000313" key="3">
    <source>
        <dbReference type="EMBL" id="CUE59143.1"/>
    </source>
</evidence>
<feature type="region of interest" description="Disordered" evidence="2">
    <location>
        <begin position="186"/>
        <end position="253"/>
    </location>
</feature>
<feature type="compositionally biased region" description="Low complexity" evidence="2">
    <location>
        <begin position="105"/>
        <end position="115"/>
    </location>
</feature>
<evidence type="ECO:0000256" key="1">
    <source>
        <dbReference type="SAM" id="Coils"/>
    </source>
</evidence>
<feature type="compositionally biased region" description="Acidic residues" evidence="2">
    <location>
        <begin position="862"/>
        <end position="872"/>
    </location>
</feature>
<sequence length="1303" mass="138837">MGSGCSSDSAVDRRSATIVVAADGSVIDQLQLEEEQQRQERRLALLQNCEEHLQVARELRDQGEAEKALPYFLHALRGRVEYHQLNVQVEEELHGKAKKRRKRAAAAAAQQSAQQTPVTGNDSTQAQQLQDADADRPPQSLTAWAAVPTTTTTTAVPENIAQHPAPTQQVVETSTSLIELRPLLEASNRSSQGGGGSAMESSDSDNPSGSRIVHHANVKGMRNNKQPRHQRTTPATNHLNTPGGGGGGALTGDSLENSTNNMMNSSLIGVVVATTITRPRAYFHSHVSLLNEIGNIHLRLGNLHLAFFYYFETISILTPVLTASAEAGVKHSGLPSYVDAIIGVALVYISLAESVAVHEERDRAAATRRMAASFRIRRGVAPDGQQYPPSSVDHSPLLPGGAAVVAQFNNAPDQPPQQQLPHHVDDNMAANIEFAFREMMPLSPTQYVTHNHNDVIGQSGTAGSTVLGASGRTVAFHQNYHELAAREVAVDGGVNAAESSPIITNNDLVGHGLDPSPAFRASVATLAKRLQGCHPLIVARDQLVEAARVIQRCDSARSVHLIPIMHMQCRIALIFDQKKLALHLMQKCLGLTYWYRNGASDAYALAIYSHKSLARIRYAIKRSDAATKIQRWYWRHHKNAAQVALHYQRMHGVVNLYKDTPVSNIVATDLPISPTTRVEHHALTSPNIVMAPPVLTTVPTSYIGEGSISVDNSSKGTPRSGGATAASAAAVSGGRPSAESRDFASHELPSLGRKGGRVSSVAGVVYGRSPQPDRPVSTVKFSDHVPGGGGSSSKPPHPPHYHTAIPELKDDENDDLLTLVRDIGDDEDEDDNAQVVTIHSSAARDQNHPHVGSNRDRRRDDDSDDDDDDDDGGAQHTSSRSRRVVETKESIVDTITNMFQSMQRTVSAASFRSSGTPLGMLANSGNRSPLLAAAAGGGGGGSTTTTPKLSGNAAAKESAFAASSSIGSKKMSFNGAVSVTSEEGYSTTAPTTAAAAANHTSNSNGNRPTVSVIASPSPHHEANNDEAAVVGTVMQQQQEPTTTNGSNQSFPSTPMLTISPTNNLHQQQQQQRSSVFSSQTTAAAQQPRVSVSSSYPATVAQQESGALQTSISVSEYSDGSNHNNNPNGNNAATTIVKLGSASNGVSLLQGSTGLGSFTNDKHHMIRGGTTSTTSGGLTDLDSTPEHNLHNGQPRRIGSLVSQPGGPQYSTSTTPGRSSPPVLPPELHAYQGMHHQHHPPSGVLPHDPSRDEQRDRSVTQAARTRPSLQQQQEQANTQHEFDADSVCSEEGLRSLSRPYDAVAA</sequence>
<feature type="region of interest" description="Disordered" evidence="2">
    <location>
        <begin position="709"/>
        <end position="813"/>
    </location>
</feature>
<accession>A0A0S4IJU5</accession>
<feature type="compositionally biased region" description="Low complexity" evidence="2">
    <location>
        <begin position="716"/>
        <end position="737"/>
    </location>
</feature>
<keyword evidence="1" id="KW-0175">Coiled coil</keyword>
<gene>
    <name evidence="3" type="ORF">BSAL_49360</name>
</gene>
<evidence type="ECO:0000313" key="4">
    <source>
        <dbReference type="Proteomes" id="UP000051952"/>
    </source>
</evidence>
<dbReference type="Proteomes" id="UP000051952">
    <property type="component" value="Unassembled WGS sequence"/>
</dbReference>
<feature type="region of interest" description="Disordered" evidence="2">
    <location>
        <begin position="991"/>
        <end position="1097"/>
    </location>
</feature>
<evidence type="ECO:0000256" key="2">
    <source>
        <dbReference type="SAM" id="MobiDB-lite"/>
    </source>
</evidence>
<feature type="region of interest" description="Disordered" evidence="2">
    <location>
        <begin position="93"/>
        <end position="137"/>
    </location>
</feature>
<feature type="compositionally biased region" description="Basic and acidic residues" evidence="2">
    <location>
        <begin position="845"/>
        <end position="861"/>
    </location>
</feature>
<protein>
    <submittedName>
        <fullName evidence="3">Uncharacterized protein</fullName>
    </submittedName>
</protein>
<keyword evidence="4" id="KW-1185">Reference proteome</keyword>
<name>A0A0S4IJU5_BODSA</name>
<feature type="compositionally biased region" description="Low complexity" evidence="2">
    <location>
        <begin position="1167"/>
        <end position="1181"/>
    </location>
</feature>
<feature type="compositionally biased region" description="Polar residues" evidence="2">
    <location>
        <begin position="1033"/>
        <end position="1065"/>
    </location>
</feature>
<feature type="compositionally biased region" description="Low complexity" evidence="2">
    <location>
        <begin position="1209"/>
        <end position="1219"/>
    </location>
</feature>
<feature type="compositionally biased region" description="Polar residues" evidence="2">
    <location>
        <begin position="1005"/>
        <end position="1014"/>
    </location>
</feature>
<dbReference type="EMBL" id="CYKH01000013">
    <property type="protein sequence ID" value="CUE59143.1"/>
    <property type="molecule type" value="Genomic_DNA"/>
</dbReference>
<proteinExistence type="predicted"/>
<feature type="compositionally biased region" description="Low complexity" evidence="2">
    <location>
        <begin position="1066"/>
        <end position="1079"/>
    </location>
</feature>
<feature type="compositionally biased region" description="Basic and acidic residues" evidence="2">
    <location>
        <begin position="1246"/>
        <end position="1256"/>
    </location>
</feature>
<feature type="coiled-coil region" evidence="1">
    <location>
        <begin position="27"/>
        <end position="66"/>
    </location>
</feature>
<feature type="region of interest" description="Disordered" evidence="2">
    <location>
        <begin position="838"/>
        <end position="889"/>
    </location>
</feature>
<organism evidence="3 4">
    <name type="scientific">Bodo saltans</name>
    <name type="common">Flagellated protozoan</name>
    <dbReference type="NCBI Taxonomy" id="75058"/>
    <lineage>
        <taxon>Eukaryota</taxon>
        <taxon>Discoba</taxon>
        <taxon>Euglenozoa</taxon>
        <taxon>Kinetoplastea</taxon>
        <taxon>Metakinetoplastina</taxon>
        <taxon>Eubodonida</taxon>
        <taxon>Bodonidae</taxon>
        <taxon>Bodo</taxon>
    </lineage>
</organism>
<dbReference type="VEuPathDB" id="TriTrypDB:BSAL_49360"/>
<reference evidence="4" key="1">
    <citation type="submission" date="2015-09" db="EMBL/GenBank/DDBJ databases">
        <authorList>
            <consortium name="Pathogen Informatics"/>
        </authorList>
    </citation>
    <scope>NUCLEOTIDE SEQUENCE [LARGE SCALE GENOMIC DNA]</scope>
    <source>
        <strain evidence="4">Lake Konstanz</strain>
    </source>
</reference>